<dbReference type="PANTHER" id="PTHR24314">
    <property type="entry name" value="NON-SPECIFIC LIPID TRANSFER PROTEIN-RELATED"/>
    <property type="match status" value="1"/>
</dbReference>
<evidence type="ECO:0000313" key="1">
    <source>
        <dbReference type="EMBL" id="KAA0153414.1"/>
    </source>
</evidence>
<dbReference type="OMA" id="WNMEGLG"/>
<evidence type="ECO:0000313" key="5">
    <source>
        <dbReference type="Proteomes" id="UP000322899"/>
    </source>
</evidence>
<evidence type="ECO:0000313" key="2">
    <source>
        <dbReference type="EMBL" id="KAA0161127.1"/>
    </source>
</evidence>
<dbReference type="EMBL" id="VLTO01000012">
    <property type="protein sequence ID" value="KAA0175770.1"/>
    <property type="molecule type" value="Genomic_DNA"/>
</dbReference>
<evidence type="ECO:0000313" key="6">
    <source>
        <dbReference type="Proteomes" id="UP000323011"/>
    </source>
</evidence>
<evidence type="ECO:0000313" key="3">
    <source>
        <dbReference type="EMBL" id="KAA0170858.1"/>
    </source>
</evidence>
<dbReference type="CDD" id="cd05233">
    <property type="entry name" value="SDR_c"/>
    <property type="match status" value="1"/>
</dbReference>
<dbReference type="Proteomes" id="UP000322899">
    <property type="component" value="Unassembled WGS sequence"/>
</dbReference>
<dbReference type="OrthoDB" id="37659at2759"/>
<name>A0A5A8E0C6_CAFRO</name>
<dbReference type="EMBL" id="VLTM01000038">
    <property type="protein sequence ID" value="KAA0161127.1"/>
    <property type="molecule type" value="Genomic_DNA"/>
</dbReference>
<dbReference type="PANTHER" id="PTHR24314:SF21">
    <property type="entry name" value="CHLOROPHYLL(IDE) B REDUCTASE NYC1, CHLOROPLASTIC-RELATED"/>
    <property type="match status" value="1"/>
</dbReference>
<dbReference type="Proteomes" id="UP000323011">
    <property type="component" value="Unassembled WGS sequence"/>
</dbReference>
<dbReference type="EMBL" id="VLTN01000016">
    <property type="protein sequence ID" value="KAA0153414.1"/>
    <property type="molecule type" value="Genomic_DNA"/>
</dbReference>
<dbReference type="Pfam" id="PF00106">
    <property type="entry name" value="adh_short"/>
    <property type="match status" value="1"/>
</dbReference>
<dbReference type="GO" id="GO:0015996">
    <property type="term" value="P:chlorophyll catabolic process"/>
    <property type="evidence" value="ECO:0007669"/>
    <property type="project" value="TreeGrafter"/>
</dbReference>
<dbReference type="PRINTS" id="PR00081">
    <property type="entry name" value="GDHRDH"/>
</dbReference>
<proteinExistence type="predicted"/>
<evidence type="ECO:0000313" key="7">
    <source>
        <dbReference type="Proteomes" id="UP000324907"/>
    </source>
</evidence>
<reference evidence="5 6" key="1">
    <citation type="submission" date="2019-07" db="EMBL/GenBank/DDBJ databases">
        <title>Genomes of Cafeteria roenbergensis.</title>
        <authorList>
            <person name="Fischer M.G."/>
            <person name="Hackl T."/>
            <person name="Roman M."/>
        </authorList>
    </citation>
    <scope>NUCLEOTIDE SEQUENCE [LARGE SCALE GENOMIC DNA]</scope>
    <source>
        <strain evidence="1 6">BVI</strain>
        <strain evidence="2 8">Cflag</strain>
        <strain evidence="4 5">E4-10P</strain>
        <strain evidence="3 7">RCC970-E3</strain>
    </source>
</reference>
<keyword evidence="6" id="KW-1185">Reference proteome</keyword>
<sequence>MEWFSGDTRVPNSVLAVAGGVAGIVALRAAARVADELGVFHAQDSKPRGLRVVITGGSRGIGYALATRFAEMGDHVCIVGRDAAALERAVASSKDELSAVKADVTDAEDVTHMMVQCKIALGGEIDVVVHNAGAGQRENVDLPETPVADISTVVRTNTLGTLLVAREAINTMRAQENGGHLFLMDGAGATGMATPTFASYGFTKAGTPQLLSSLRRECKGTGVVIHGLSPGMVMTSLLLKSPTRGGLWMFNVLADMPSTVADWMVPRIRGASALPVRRGSEAKAATYRKFLTPTTAVLRFLGVPLGLSTNRLVDVDTGVVKAPEVGTPATVTVRAAGAAAASRKEE</sequence>
<dbReference type="GO" id="GO:0010304">
    <property type="term" value="P:PSII associated light-harvesting complex II catabolic process"/>
    <property type="evidence" value="ECO:0007669"/>
    <property type="project" value="TreeGrafter"/>
</dbReference>
<protein>
    <submittedName>
        <fullName evidence="3">Uncharacterized protein</fullName>
    </submittedName>
</protein>
<dbReference type="Proteomes" id="UP000324907">
    <property type="component" value="Unassembled WGS sequence"/>
</dbReference>
<dbReference type="InterPro" id="IPR036291">
    <property type="entry name" value="NAD(P)-bd_dom_sf"/>
</dbReference>
<dbReference type="Proteomes" id="UP000325113">
    <property type="component" value="Unassembled WGS sequence"/>
</dbReference>
<evidence type="ECO:0000313" key="4">
    <source>
        <dbReference type="EMBL" id="KAA0175770.1"/>
    </source>
</evidence>
<organism evidence="3 7">
    <name type="scientific">Cafeteria roenbergensis</name>
    <name type="common">Marine flagellate</name>
    <dbReference type="NCBI Taxonomy" id="33653"/>
    <lineage>
        <taxon>Eukaryota</taxon>
        <taxon>Sar</taxon>
        <taxon>Stramenopiles</taxon>
        <taxon>Bigyra</taxon>
        <taxon>Opalozoa</taxon>
        <taxon>Bicosoecida</taxon>
        <taxon>Cafeteriaceae</taxon>
        <taxon>Cafeteria</taxon>
    </lineage>
</organism>
<dbReference type="EMBL" id="VLTL01000010">
    <property type="protein sequence ID" value="KAA0170858.1"/>
    <property type="molecule type" value="Genomic_DNA"/>
</dbReference>
<accession>A0A5A8E0C6</accession>
<dbReference type="AlphaFoldDB" id="A0A5A8E0C6"/>
<dbReference type="InterPro" id="IPR052625">
    <property type="entry name" value="Chl_b_Red"/>
</dbReference>
<dbReference type="InterPro" id="IPR002347">
    <property type="entry name" value="SDR_fam"/>
</dbReference>
<gene>
    <name evidence="4" type="ORF">FNF27_02856</name>
    <name evidence="3" type="ORF">FNF28_01131</name>
    <name evidence="1" type="ORF">FNF29_03231</name>
    <name evidence="2" type="ORF">FNF31_03968</name>
</gene>
<comment type="caution">
    <text evidence="3">The sequence shown here is derived from an EMBL/GenBank/DDBJ whole genome shotgun (WGS) entry which is preliminary data.</text>
</comment>
<dbReference type="GO" id="GO:0034256">
    <property type="term" value="F:chlorophyll(ide) b reductase activity"/>
    <property type="evidence" value="ECO:0007669"/>
    <property type="project" value="TreeGrafter"/>
</dbReference>
<evidence type="ECO:0000313" key="8">
    <source>
        <dbReference type="Proteomes" id="UP000325113"/>
    </source>
</evidence>
<dbReference type="SUPFAM" id="SSF51735">
    <property type="entry name" value="NAD(P)-binding Rossmann-fold domains"/>
    <property type="match status" value="1"/>
</dbReference>
<dbReference type="Gene3D" id="3.40.50.720">
    <property type="entry name" value="NAD(P)-binding Rossmann-like Domain"/>
    <property type="match status" value="1"/>
</dbReference>